<evidence type="ECO:0000256" key="11">
    <source>
        <dbReference type="ARBA" id="ARBA00022989"/>
    </source>
</evidence>
<keyword evidence="12" id="KW-0496">Mitochondrion</keyword>
<dbReference type="Pfam" id="PF13499">
    <property type="entry name" value="EF-hand_7"/>
    <property type="match status" value="2"/>
</dbReference>
<dbReference type="GO" id="GO:0005743">
    <property type="term" value="C:mitochondrial inner membrane"/>
    <property type="evidence" value="ECO:0007669"/>
    <property type="project" value="UniProtKB-SubCell"/>
</dbReference>
<dbReference type="InterPro" id="IPR023395">
    <property type="entry name" value="MCP_dom_sf"/>
</dbReference>
<feature type="repeat" description="Solcar" evidence="14">
    <location>
        <begin position="178"/>
        <end position="282"/>
    </location>
</feature>
<comment type="similarity">
    <text evidence="3 15">Belongs to the mitochondrial carrier (TC 2.A.29) family.</text>
</comment>
<feature type="domain" description="EF-hand" evidence="16">
    <location>
        <begin position="46"/>
        <end position="76"/>
    </location>
</feature>
<dbReference type="SUPFAM" id="SSF103506">
    <property type="entry name" value="Mitochondrial carrier"/>
    <property type="match status" value="1"/>
</dbReference>
<dbReference type="EMBL" id="KV407466">
    <property type="protein sequence ID" value="KZF19365.1"/>
    <property type="molecule type" value="Genomic_DNA"/>
</dbReference>
<dbReference type="OMA" id="VISYAEW"/>
<dbReference type="InterPro" id="IPR018247">
    <property type="entry name" value="EF_Hand_1_Ca_BS"/>
</dbReference>
<dbReference type="PANTHER" id="PTHR24089">
    <property type="entry name" value="SOLUTE CARRIER FAMILY 25"/>
    <property type="match status" value="1"/>
</dbReference>
<evidence type="ECO:0000256" key="13">
    <source>
        <dbReference type="ARBA" id="ARBA00023136"/>
    </source>
</evidence>
<evidence type="ECO:0000256" key="5">
    <source>
        <dbReference type="ARBA" id="ARBA00022448"/>
    </source>
</evidence>
<feature type="repeat" description="Solcar" evidence="14">
    <location>
        <begin position="295"/>
        <end position="384"/>
    </location>
</feature>
<gene>
    <name evidence="17" type="ORF">L228DRAFT_250955</name>
</gene>
<dbReference type="GeneID" id="28898581"/>
<dbReference type="CDD" id="cd00051">
    <property type="entry name" value="EFh"/>
    <property type="match status" value="1"/>
</dbReference>
<dbReference type="PROSITE" id="PS50920">
    <property type="entry name" value="SOLCAR"/>
    <property type="match status" value="3"/>
</dbReference>
<feature type="repeat" description="Solcar" evidence="14">
    <location>
        <begin position="402"/>
        <end position="491"/>
    </location>
</feature>
<evidence type="ECO:0000256" key="1">
    <source>
        <dbReference type="ARBA" id="ARBA00002238"/>
    </source>
</evidence>
<dbReference type="Proteomes" id="UP000076632">
    <property type="component" value="Unassembled WGS sequence"/>
</dbReference>
<dbReference type="InterPro" id="IPR011992">
    <property type="entry name" value="EF-hand-dom_pair"/>
</dbReference>
<dbReference type="InterPro" id="IPR018108">
    <property type="entry name" value="MCP_transmembrane"/>
</dbReference>
<accession>A0A164ZQ45</accession>
<keyword evidence="13 14" id="KW-0472">Membrane</keyword>
<evidence type="ECO:0000256" key="12">
    <source>
        <dbReference type="ARBA" id="ARBA00023128"/>
    </source>
</evidence>
<dbReference type="FunCoup" id="A0A164ZQ45">
    <property type="interactions" value="6"/>
</dbReference>
<feature type="domain" description="EF-hand" evidence="16">
    <location>
        <begin position="113"/>
        <end position="148"/>
    </location>
</feature>
<evidence type="ECO:0000256" key="14">
    <source>
        <dbReference type="PROSITE-ProRule" id="PRU00282"/>
    </source>
</evidence>
<dbReference type="Gene3D" id="1.50.40.10">
    <property type="entry name" value="Mitochondrial carrier domain"/>
    <property type="match status" value="1"/>
</dbReference>
<dbReference type="SUPFAM" id="SSF47473">
    <property type="entry name" value="EF-hand"/>
    <property type="match status" value="1"/>
</dbReference>
<dbReference type="OrthoDB" id="270584at2759"/>
<keyword evidence="6 14" id="KW-0812">Transmembrane</keyword>
<keyword evidence="10" id="KW-0106">Calcium</keyword>
<reference evidence="17 18" key="1">
    <citation type="journal article" date="2016" name="Fungal Biol.">
        <title>The genome of Xylona heveae provides a window into fungal endophytism.</title>
        <authorList>
            <person name="Gazis R."/>
            <person name="Kuo A."/>
            <person name="Riley R."/>
            <person name="LaButti K."/>
            <person name="Lipzen A."/>
            <person name="Lin J."/>
            <person name="Amirebrahimi M."/>
            <person name="Hesse C.N."/>
            <person name="Spatafora J.W."/>
            <person name="Henrissat B."/>
            <person name="Hainaut M."/>
            <person name="Grigoriev I.V."/>
            <person name="Hibbett D.S."/>
        </authorList>
    </citation>
    <scope>NUCLEOTIDE SEQUENCE [LARGE SCALE GENOMIC DNA]</scope>
    <source>
        <strain evidence="17 18">TC161</strain>
    </source>
</reference>
<keyword evidence="5 15" id="KW-0813">Transport</keyword>
<evidence type="ECO:0000313" key="17">
    <source>
        <dbReference type="EMBL" id="KZF19365.1"/>
    </source>
</evidence>
<dbReference type="InParanoid" id="A0A164ZQ45"/>
<dbReference type="GO" id="GO:0005509">
    <property type="term" value="F:calcium ion binding"/>
    <property type="evidence" value="ECO:0007669"/>
    <property type="project" value="InterPro"/>
</dbReference>
<feature type="domain" description="EF-hand" evidence="16">
    <location>
        <begin position="77"/>
        <end position="112"/>
    </location>
</feature>
<evidence type="ECO:0000256" key="3">
    <source>
        <dbReference type="ARBA" id="ARBA00006375"/>
    </source>
</evidence>
<dbReference type="GO" id="GO:0055085">
    <property type="term" value="P:transmembrane transport"/>
    <property type="evidence" value="ECO:0007669"/>
    <property type="project" value="InterPro"/>
</dbReference>
<keyword evidence="11" id="KW-1133">Transmembrane helix</keyword>
<comment type="function">
    <text evidence="1">Mitochondrial transporter that mediates uptake of thiamine pyrophosphate (ThPP) into mitochondria.</text>
</comment>
<dbReference type="Gene3D" id="1.10.238.10">
    <property type="entry name" value="EF-hand"/>
    <property type="match status" value="2"/>
</dbReference>
<dbReference type="RefSeq" id="XP_018184920.1">
    <property type="nucleotide sequence ID" value="XM_018333444.1"/>
</dbReference>
<evidence type="ECO:0000313" key="18">
    <source>
        <dbReference type="Proteomes" id="UP000076632"/>
    </source>
</evidence>
<proteinExistence type="inferred from homology"/>
<dbReference type="PRINTS" id="PR00926">
    <property type="entry name" value="MITOCARRIER"/>
</dbReference>
<dbReference type="Pfam" id="PF00153">
    <property type="entry name" value="Mito_carr"/>
    <property type="match status" value="3"/>
</dbReference>
<evidence type="ECO:0000256" key="2">
    <source>
        <dbReference type="ARBA" id="ARBA00004448"/>
    </source>
</evidence>
<keyword evidence="7" id="KW-0479">Metal-binding</keyword>
<evidence type="ECO:0000256" key="4">
    <source>
        <dbReference type="ARBA" id="ARBA00021935"/>
    </source>
</evidence>
<dbReference type="PROSITE" id="PS00018">
    <property type="entry name" value="EF_HAND_1"/>
    <property type="match status" value="2"/>
</dbReference>
<keyword evidence="18" id="KW-1185">Reference proteome</keyword>
<evidence type="ECO:0000259" key="16">
    <source>
        <dbReference type="PROSITE" id="PS50222"/>
    </source>
</evidence>
<comment type="subcellular location">
    <subcellularLocation>
        <location evidence="2">Mitochondrion inner membrane</location>
        <topology evidence="2">Multi-pass membrane protein</topology>
    </subcellularLocation>
</comment>
<dbReference type="PROSITE" id="PS50222">
    <property type="entry name" value="EF_HAND_2"/>
    <property type="match status" value="3"/>
</dbReference>
<evidence type="ECO:0000256" key="8">
    <source>
        <dbReference type="ARBA" id="ARBA00022737"/>
    </source>
</evidence>
<keyword evidence="9" id="KW-0999">Mitochondrion inner membrane</keyword>
<dbReference type="InterPro" id="IPR002048">
    <property type="entry name" value="EF_hand_dom"/>
</dbReference>
<keyword evidence="8" id="KW-0677">Repeat</keyword>
<evidence type="ECO:0000256" key="10">
    <source>
        <dbReference type="ARBA" id="ARBA00022837"/>
    </source>
</evidence>
<name>A0A164ZQ45_XYLHT</name>
<dbReference type="InterPro" id="IPR002067">
    <property type="entry name" value="MCP"/>
</dbReference>
<evidence type="ECO:0000256" key="9">
    <source>
        <dbReference type="ARBA" id="ARBA00022792"/>
    </source>
</evidence>
<dbReference type="SMART" id="SM00054">
    <property type="entry name" value="EFh"/>
    <property type="match status" value="4"/>
</dbReference>
<dbReference type="FunFam" id="1.50.40.10:FF:000016">
    <property type="entry name" value="Solute carrier family 25 member 23"/>
    <property type="match status" value="1"/>
</dbReference>
<evidence type="ECO:0000256" key="15">
    <source>
        <dbReference type="RuleBase" id="RU000488"/>
    </source>
</evidence>
<evidence type="ECO:0000256" key="6">
    <source>
        <dbReference type="ARBA" id="ARBA00022692"/>
    </source>
</evidence>
<dbReference type="AlphaFoldDB" id="A0A164ZQ45"/>
<dbReference type="STRING" id="1328760.A0A164ZQ45"/>
<organism evidence="17 18">
    <name type="scientific">Xylona heveae (strain CBS 132557 / TC161)</name>
    <dbReference type="NCBI Taxonomy" id="1328760"/>
    <lineage>
        <taxon>Eukaryota</taxon>
        <taxon>Fungi</taxon>
        <taxon>Dikarya</taxon>
        <taxon>Ascomycota</taxon>
        <taxon>Pezizomycotina</taxon>
        <taxon>Xylonomycetes</taxon>
        <taxon>Xylonales</taxon>
        <taxon>Xylonaceae</taxon>
        <taxon>Xylona</taxon>
    </lineage>
</organism>
<sequence length="495" mass="54107">MASDKETSLDARVEGLWRILDTRKEGQLDLNGLRKGLRKMDHPLKNADHLLREVLEAVDTNGDGKIEYDEFRTFVETTENQLRGLFNSIDRDRDGKLDKEELSTAFTKAGLTVSKAKLDQFFAEVDTNHDGVISFDEWRNFLLFIPVNSPGLKAVLTYYSSTVLMNPEGDVAVSDETIEGLGYFLAGGIAGAISRSVTAPLDRLKVYLIAQTGAKSEAVKAVKEGATAEAAKKAARPLIGAMKELWKAGGMRSLFAGNGLNVLKIMPESAIKFGSYEGAKRALARLEGHSDPQQIRPVSKFVAGGLGGMVSQLFVYPIDTLKFRMQCETVEGGLHGNRLLIATAKQMWSAGGLHTFYRGLPMGLFGMFPYAAIDLGTFEYLKRLIISHNARVRGCHEDDVHPSSVVTAGIGAFSGALGASTVYPLNLLRTRLQTQGTTIHPPRYTGIMDVTRRTISNEGFRGLFKGITPNLLKVAPAVSITYVVYENSKKLLGLK</sequence>
<protein>
    <recommendedName>
        <fullName evidence="4">Mitochondrial thiamine pyrophosphate carrier 1</fullName>
    </recommendedName>
</protein>
<evidence type="ECO:0000256" key="7">
    <source>
        <dbReference type="ARBA" id="ARBA00022723"/>
    </source>
</evidence>